<evidence type="ECO:0000313" key="3">
    <source>
        <dbReference type="Proteomes" id="UP000762676"/>
    </source>
</evidence>
<keyword evidence="3" id="KW-1185">Reference proteome</keyword>
<sequence length="165" mass="18291">MVDVDLRNLKAATNAVRQPSITAPLLSLWVASPYLGGWAADGRQQEVVVTLFSGYKDSSRRQNKPARSVAIILIEPQDHPAQPPYHQTGKPAISIWSLKNRTALLYLNGMVERSGKCFDRPRTHSHTSSGERINRTKGSKSWDSMMFEGKFKSSTSGYGNGLVRC</sequence>
<evidence type="ECO:0000256" key="1">
    <source>
        <dbReference type="SAM" id="MobiDB-lite"/>
    </source>
</evidence>
<protein>
    <submittedName>
        <fullName evidence="2">Uncharacterized protein</fullName>
    </submittedName>
</protein>
<gene>
    <name evidence="2" type="ORF">ElyMa_003465700</name>
</gene>
<reference evidence="2 3" key="1">
    <citation type="journal article" date="2021" name="Elife">
        <title>Chloroplast acquisition without the gene transfer in kleptoplastic sea slugs, Plakobranchus ocellatus.</title>
        <authorList>
            <person name="Maeda T."/>
            <person name="Takahashi S."/>
            <person name="Yoshida T."/>
            <person name="Shimamura S."/>
            <person name="Takaki Y."/>
            <person name="Nagai Y."/>
            <person name="Toyoda A."/>
            <person name="Suzuki Y."/>
            <person name="Arimoto A."/>
            <person name="Ishii H."/>
            <person name="Satoh N."/>
            <person name="Nishiyama T."/>
            <person name="Hasebe M."/>
            <person name="Maruyama T."/>
            <person name="Minagawa J."/>
            <person name="Obokata J."/>
            <person name="Shigenobu S."/>
        </authorList>
    </citation>
    <scope>NUCLEOTIDE SEQUENCE [LARGE SCALE GENOMIC DNA]</scope>
</reference>
<dbReference type="AlphaFoldDB" id="A0AAV4EA49"/>
<dbReference type="EMBL" id="BMAT01007116">
    <property type="protein sequence ID" value="GFR57862.1"/>
    <property type="molecule type" value="Genomic_DNA"/>
</dbReference>
<proteinExistence type="predicted"/>
<dbReference type="Proteomes" id="UP000762676">
    <property type="component" value="Unassembled WGS sequence"/>
</dbReference>
<organism evidence="2 3">
    <name type="scientific">Elysia marginata</name>
    <dbReference type="NCBI Taxonomy" id="1093978"/>
    <lineage>
        <taxon>Eukaryota</taxon>
        <taxon>Metazoa</taxon>
        <taxon>Spiralia</taxon>
        <taxon>Lophotrochozoa</taxon>
        <taxon>Mollusca</taxon>
        <taxon>Gastropoda</taxon>
        <taxon>Heterobranchia</taxon>
        <taxon>Euthyneura</taxon>
        <taxon>Panpulmonata</taxon>
        <taxon>Sacoglossa</taxon>
        <taxon>Placobranchoidea</taxon>
        <taxon>Plakobranchidae</taxon>
        <taxon>Elysia</taxon>
    </lineage>
</organism>
<accession>A0AAV4EA49</accession>
<name>A0AAV4EA49_9GAST</name>
<evidence type="ECO:0000313" key="2">
    <source>
        <dbReference type="EMBL" id="GFR57862.1"/>
    </source>
</evidence>
<feature type="region of interest" description="Disordered" evidence="1">
    <location>
        <begin position="119"/>
        <end position="138"/>
    </location>
</feature>
<comment type="caution">
    <text evidence="2">The sequence shown here is derived from an EMBL/GenBank/DDBJ whole genome shotgun (WGS) entry which is preliminary data.</text>
</comment>